<evidence type="ECO:0000313" key="19">
    <source>
        <dbReference type="Proteomes" id="UP000291000"/>
    </source>
</evidence>
<dbReference type="Gene3D" id="3.30.60.270">
    <property type="match status" value="1"/>
</dbReference>
<dbReference type="CTD" id="22986"/>
<dbReference type="PANTHER" id="PTHR12106">
    <property type="entry name" value="SORTILIN RELATED"/>
    <property type="match status" value="1"/>
</dbReference>
<keyword evidence="5" id="KW-0677">Repeat</keyword>
<evidence type="ECO:0000256" key="2">
    <source>
        <dbReference type="ARBA" id="ARBA00022475"/>
    </source>
</evidence>
<dbReference type="Bgee" id="ENSCHIG00000004540">
    <property type="expression patterns" value="Expressed in frontal cortex and 10 other cell types or tissues"/>
</dbReference>
<evidence type="ECO:0000256" key="4">
    <source>
        <dbReference type="ARBA" id="ARBA00022729"/>
    </source>
</evidence>
<evidence type="ECO:0000256" key="7">
    <source>
        <dbReference type="ARBA" id="ARBA00023018"/>
    </source>
</evidence>
<evidence type="ECO:0000259" key="17">
    <source>
        <dbReference type="PROSITE" id="PS50093"/>
    </source>
</evidence>
<dbReference type="GO" id="GO:0007613">
    <property type="term" value="P:memory"/>
    <property type="evidence" value="ECO:0007669"/>
    <property type="project" value="Ensembl"/>
</dbReference>
<name>A0A452DQH6_CAPHI</name>
<evidence type="ECO:0000256" key="16">
    <source>
        <dbReference type="SAM" id="SignalP"/>
    </source>
</evidence>
<dbReference type="SMART" id="SM00602">
    <property type="entry name" value="VPS10"/>
    <property type="match status" value="1"/>
</dbReference>
<protein>
    <recommendedName>
        <fullName evidence="12">VPS10 domain-containing receptor SorCS3</fullName>
    </recommendedName>
</protein>
<dbReference type="FunFam" id="2.60.40.10:FF:000083">
    <property type="entry name" value="Sortilin-related VPS10 domain containing receptor 2"/>
    <property type="match status" value="1"/>
</dbReference>
<keyword evidence="6 15" id="KW-1133">Transmembrane helix</keyword>
<dbReference type="EMBL" id="LWLT01000025">
    <property type="status" value="NOT_ANNOTATED_CDS"/>
    <property type="molecule type" value="Genomic_DNA"/>
</dbReference>
<dbReference type="SUPFAM" id="SSF49299">
    <property type="entry name" value="PKD domain"/>
    <property type="match status" value="2"/>
</dbReference>
<dbReference type="Gene3D" id="2.60.40.10">
    <property type="entry name" value="Immunoglobulins"/>
    <property type="match status" value="1"/>
</dbReference>
<proteinExistence type="inferred from homology"/>
<dbReference type="FunFam" id="3.30.60.270:FF:000001">
    <property type="entry name" value="Sortilin related VPS10 domain containing receptor 1"/>
    <property type="match status" value="1"/>
</dbReference>
<keyword evidence="4 16" id="KW-0732">Signal</keyword>
<comment type="similarity">
    <text evidence="1">Belongs to the VPS10-related sortilin family. SORCS subfamily.</text>
</comment>
<dbReference type="InterPro" id="IPR035986">
    <property type="entry name" value="PKD_dom_sf"/>
</dbReference>
<dbReference type="Pfam" id="PF00801">
    <property type="entry name" value="PKD"/>
    <property type="match status" value="1"/>
</dbReference>
<dbReference type="GO" id="GO:0050806">
    <property type="term" value="P:positive regulation of synaptic transmission"/>
    <property type="evidence" value="ECO:0007669"/>
    <property type="project" value="Ensembl"/>
</dbReference>
<feature type="chain" id="PRO_5044086410" description="VPS10 domain-containing receptor SorCS3" evidence="16">
    <location>
        <begin position="34"/>
        <end position="1221"/>
    </location>
</feature>
<sequence length="1221" mass="135701">MEAARTERPAGWPGAPLARTGLLLLSTWVLAGAEITWDTTGGPGRLAALASRSPALPRLSPLAMASQWPEELATVRRGAALERRPGPEPLPQPSSGSGRKKQEAGGLSPASSRWGPGISTPGKPSGVRRSRRAQPPSALEHGDARATVLAAGSKGSRPLAKGLREEAKAPRTGGSATEELRLPSTSFALTGDSAHNQAMVHWSGYNSSVILILTKLYDFNLGSVTESSLWRSTDYGTTYEKLNDKVGLKTVLSYLYVNPTNKRKIMLLSDPEIESSILISSDEGATYQKYRLTFYIQSLLFHPKQEDWVLAYSLDQKLYSSMDFGRRWQLMHERITPNRFYWSVAGLDKEADLVHMEVRTADGYAHYLTCRIQECAETTRSGPFARSIDISSLVVQDEYIFIQVTTGGRASYYVSYRREAFAQIKLPKYSLPKDMHIISTNENQVFAAVQEWNQNDTYNLYISDTRGIYFTLAMENIKSSRGLMGNIIIELYEVAGIKGIFLANKKVDDQVKTYITYNKGRDWRLLQAPDMDLRGNPVHCLLPFCSLHLHLQISENPYSSGRISSKETAPGLVVATGNIGPELSYTDISVFISSDGGNTWRQIFDEEYNVWFLDWGGALVAMKHTPLPVRHLWVSFDEGHSWDKYGFTSVPLFVDGALVEAGVETQIMTVFGHFSLRSEWQLVKVDYKSIFSRHCSEEDYQTWHLLNQGEPCVMGERKIFKKRKPGAQCALGRDSSGTVVSEPCVCADWDFECDYGYERHGESQCVPAFWYNPASPSKDCSLGQSYFNSTGYRRIVSNNCTDGLREKYTAKAQMCPGKAPHGLHVATTDGRLVAEQGHNATFIILMEEGDLQRTNIQLDFGDGIAVSYANFSPIEDGIKHVYKSAGIFQVTAYAENNLGSDTAVLFLHVVCPVEHVHLRVPFVAIRNKEVNISAVVWPSQLGTLTYFWWFGNSTKPLITLDSSISFTFLAEGTNTITVQVAAGNALIQDTKDIAVHEYFQSQLLSFSPNLDYHNPDIPEWRQDIANVIKRALVKVTSVPEDQILVAVLPGLPTSAELFILPPKNLTERRKGNEGDLEQIVETLFNALNQNLVQFELKPGVQVIVYVTQLTLAPLVDSSAGHSSSAVLMLLSVVFVGLAVFLIYKFKRKIPWINIYAQVQHDKEQEMIGSVSQSENAPKITLSDFTEPEELLDKELDTRVIGGIATIANSESTKEIPNCTSV</sequence>
<evidence type="ECO:0000256" key="15">
    <source>
        <dbReference type="SAM" id="Phobius"/>
    </source>
</evidence>
<dbReference type="InterPro" id="IPR050310">
    <property type="entry name" value="VPS10-sortilin"/>
</dbReference>
<dbReference type="GO" id="GO:0098839">
    <property type="term" value="C:postsynaptic density membrane"/>
    <property type="evidence" value="ECO:0007669"/>
    <property type="project" value="Ensembl"/>
</dbReference>
<dbReference type="STRING" id="9925.ENSCHIP00000002029"/>
<dbReference type="Ensembl" id="ENSCHIT00000006032.1">
    <property type="protein sequence ID" value="ENSCHIP00000002029.1"/>
    <property type="gene ID" value="ENSCHIG00000004540.1"/>
</dbReference>
<evidence type="ECO:0000256" key="3">
    <source>
        <dbReference type="ARBA" id="ARBA00022692"/>
    </source>
</evidence>
<reference evidence="18" key="2">
    <citation type="submission" date="2025-08" db="UniProtKB">
        <authorList>
            <consortium name="Ensembl"/>
        </authorList>
    </citation>
    <scope>IDENTIFICATION</scope>
</reference>
<keyword evidence="9" id="KW-0325">Glycoprotein</keyword>
<evidence type="ECO:0000256" key="11">
    <source>
        <dbReference type="ARBA" id="ARBA00060372"/>
    </source>
</evidence>
<organism evidence="18 19">
    <name type="scientific">Capra hircus</name>
    <name type="common">Goat</name>
    <dbReference type="NCBI Taxonomy" id="9925"/>
    <lineage>
        <taxon>Eukaryota</taxon>
        <taxon>Metazoa</taxon>
        <taxon>Chordata</taxon>
        <taxon>Craniata</taxon>
        <taxon>Vertebrata</taxon>
        <taxon>Euteleostomi</taxon>
        <taxon>Mammalia</taxon>
        <taxon>Eutheria</taxon>
        <taxon>Laurasiatheria</taxon>
        <taxon>Artiodactyla</taxon>
        <taxon>Ruminantia</taxon>
        <taxon>Pecora</taxon>
        <taxon>Bovidae</taxon>
        <taxon>Caprinae</taxon>
        <taxon>Capra</taxon>
    </lineage>
</organism>
<comment type="subunit">
    <text evidence="13">Homodimer. Interacts with NGF. Interacts with DLG4/PSD95 and PICK1.</text>
</comment>
<dbReference type="PROSITE" id="PS50093">
    <property type="entry name" value="PKD"/>
    <property type="match status" value="1"/>
</dbReference>
<dbReference type="InterPro" id="IPR013783">
    <property type="entry name" value="Ig-like_fold"/>
</dbReference>
<dbReference type="InterPro" id="IPR031777">
    <property type="entry name" value="Sortilin_C"/>
</dbReference>
<dbReference type="KEGG" id="chx:102191583"/>
<evidence type="ECO:0000256" key="12">
    <source>
        <dbReference type="ARBA" id="ARBA00074086"/>
    </source>
</evidence>
<dbReference type="GO" id="GO:0007612">
    <property type="term" value="P:learning"/>
    <property type="evidence" value="ECO:0007669"/>
    <property type="project" value="Ensembl"/>
</dbReference>
<dbReference type="InterPro" id="IPR015943">
    <property type="entry name" value="WD40/YVTN_repeat-like_dom_sf"/>
</dbReference>
<accession>A0A452DQH6</accession>
<feature type="domain" description="PKD" evidence="17">
    <location>
        <begin position="859"/>
        <end position="903"/>
    </location>
</feature>
<dbReference type="Gene3D" id="2.130.10.10">
    <property type="entry name" value="YVTN repeat-like/Quinoprotein amine dehydrogenase"/>
    <property type="match status" value="1"/>
</dbReference>
<keyword evidence="7" id="KW-0770">Synapse</keyword>
<evidence type="ECO:0000256" key="13">
    <source>
        <dbReference type="ARBA" id="ARBA00093511"/>
    </source>
</evidence>
<dbReference type="Pfam" id="PF15901">
    <property type="entry name" value="Sortilin_C"/>
    <property type="match status" value="1"/>
</dbReference>
<keyword evidence="3 15" id="KW-0812">Transmembrane</keyword>
<feature type="region of interest" description="Disordered" evidence="14">
    <location>
        <begin position="82"/>
        <end position="180"/>
    </location>
</feature>
<dbReference type="GO" id="GO:0099170">
    <property type="term" value="P:postsynaptic modulation of chemical synaptic transmission"/>
    <property type="evidence" value="ECO:0007669"/>
    <property type="project" value="Ensembl"/>
</dbReference>
<dbReference type="Proteomes" id="UP000291000">
    <property type="component" value="Chromosome 26"/>
</dbReference>
<evidence type="ECO:0000256" key="10">
    <source>
        <dbReference type="ARBA" id="ARBA00034105"/>
    </source>
</evidence>
<dbReference type="AlphaFoldDB" id="A0A452DQH6"/>
<evidence type="ECO:0000256" key="1">
    <source>
        <dbReference type="ARBA" id="ARBA00010818"/>
    </source>
</evidence>
<dbReference type="RefSeq" id="XP_005698506.3">
    <property type="nucleotide sequence ID" value="XM_005698449.3"/>
</dbReference>
<dbReference type="FunFam" id="2.10.70.80:FF:000001">
    <property type="entry name" value="Sortilin-related VPS10 domain-containing receptor 1"/>
    <property type="match status" value="1"/>
</dbReference>
<feature type="signal peptide" evidence="16">
    <location>
        <begin position="1"/>
        <end position="33"/>
    </location>
</feature>
<dbReference type="InterPro" id="IPR006581">
    <property type="entry name" value="VPS10"/>
</dbReference>
<dbReference type="OMA" id="RRNDGNC"/>
<keyword evidence="8 15" id="KW-0472">Membrane</keyword>
<gene>
    <name evidence="18" type="primary">SORCS3</name>
</gene>
<evidence type="ECO:0000256" key="8">
    <source>
        <dbReference type="ARBA" id="ARBA00023136"/>
    </source>
</evidence>
<reference evidence="18" key="3">
    <citation type="submission" date="2025-09" db="UniProtKB">
        <authorList>
            <consortium name="Ensembl"/>
        </authorList>
    </citation>
    <scope>IDENTIFICATION</scope>
</reference>
<dbReference type="PANTHER" id="PTHR12106:SF10">
    <property type="entry name" value="VPS10 DOMAIN-CONTAINING RECEPTOR SORCS3"/>
    <property type="match status" value="1"/>
</dbReference>
<dbReference type="GeneID" id="102191583"/>
<dbReference type="Pfam" id="PF15902">
    <property type="entry name" value="Sortilin-Vps10"/>
    <property type="match status" value="1"/>
</dbReference>
<evidence type="ECO:0000256" key="9">
    <source>
        <dbReference type="ARBA" id="ARBA00023180"/>
    </source>
</evidence>
<keyword evidence="19" id="KW-1185">Reference proteome</keyword>
<dbReference type="Gene3D" id="2.10.70.80">
    <property type="match status" value="1"/>
</dbReference>
<dbReference type="GO" id="GO:1900452">
    <property type="term" value="P:regulation of long-term synaptic depression"/>
    <property type="evidence" value="ECO:0007669"/>
    <property type="project" value="Ensembl"/>
</dbReference>
<reference evidence="18 19" key="1">
    <citation type="submission" date="2016-04" db="EMBL/GenBank/DDBJ databases">
        <title>Polished mammalian reference genomes with single-molecule sequencing and chromosome conformation capture applied to the Capra hircus genome.</title>
        <authorList>
            <person name="Bickhart D.M."/>
            <person name="Koren S."/>
            <person name="Rosen B."/>
            <person name="Hastie A."/>
            <person name="Liachko I."/>
            <person name="Sullivan S.T."/>
            <person name="Burton J."/>
            <person name="Sayre B.L."/>
            <person name="Huson H.J."/>
            <person name="Lee J."/>
            <person name="Lam E."/>
            <person name="Kelley C.M."/>
            <person name="Hutchison J.L."/>
            <person name="Zhou Y."/>
            <person name="Sun J."/>
            <person name="Crisa A."/>
            <person name="Schwartz J.C."/>
            <person name="Hammond J.A."/>
            <person name="Schroeder S.G."/>
            <person name="Liu G.E."/>
            <person name="Dunham M."/>
            <person name="Shendure J."/>
            <person name="Sonstegard T.S."/>
            <person name="Phillippy A.M."/>
            <person name="Van Tassell C.P."/>
            <person name="Smith T.P."/>
        </authorList>
    </citation>
    <scope>NUCLEOTIDE SEQUENCE [LARGE SCALE GENOMIC DNA]</scope>
</reference>
<evidence type="ECO:0000313" key="18">
    <source>
        <dbReference type="Ensembl" id="ENSCHIP00000002029.1"/>
    </source>
</evidence>
<dbReference type="GO" id="GO:0098978">
    <property type="term" value="C:glutamatergic synapse"/>
    <property type="evidence" value="ECO:0007669"/>
    <property type="project" value="Ensembl"/>
</dbReference>
<dbReference type="InterPro" id="IPR031778">
    <property type="entry name" value="Sortilin_N"/>
</dbReference>
<comment type="subcellular location">
    <subcellularLocation>
        <location evidence="10">Postsynaptic density</location>
    </subcellularLocation>
    <subcellularLocation>
        <location evidence="11">Synaptic cell membrane</location>
        <topology evidence="11">Single-pass type I membrane protein</topology>
    </subcellularLocation>
</comment>
<evidence type="ECO:0000256" key="6">
    <source>
        <dbReference type="ARBA" id="ARBA00022989"/>
    </source>
</evidence>
<feature type="transmembrane region" description="Helical" evidence="15">
    <location>
        <begin position="1125"/>
        <end position="1143"/>
    </location>
</feature>
<dbReference type="InterPro" id="IPR000601">
    <property type="entry name" value="PKD_dom"/>
</dbReference>
<dbReference type="SUPFAM" id="SSF110296">
    <property type="entry name" value="Oligoxyloglucan reducing end-specific cellobiohydrolase"/>
    <property type="match status" value="1"/>
</dbReference>
<evidence type="ECO:0000256" key="14">
    <source>
        <dbReference type="SAM" id="MobiDB-lite"/>
    </source>
</evidence>
<evidence type="ECO:0000256" key="5">
    <source>
        <dbReference type="ARBA" id="ARBA00022737"/>
    </source>
</evidence>
<dbReference type="OrthoDB" id="443634at2759"/>
<dbReference type="GeneTree" id="ENSGT01030000234563"/>
<keyword evidence="2" id="KW-1003">Cell membrane</keyword>
<dbReference type="FunFam" id="2.130.10.10:FF:000388">
    <property type="entry name" value="VPS10 domain-containing receptor SorCS3"/>
    <property type="match status" value="1"/>
</dbReference>